<dbReference type="SUPFAM" id="SSF52540">
    <property type="entry name" value="P-loop containing nucleoside triphosphate hydrolases"/>
    <property type="match status" value="1"/>
</dbReference>
<evidence type="ECO:0000313" key="10">
    <source>
        <dbReference type="Proteomes" id="UP000824102"/>
    </source>
</evidence>
<dbReference type="GO" id="GO:0016020">
    <property type="term" value="C:membrane"/>
    <property type="evidence" value="ECO:0007669"/>
    <property type="project" value="UniProtKB-SubCell"/>
</dbReference>
<dbReference type="Pfam" id="PF00005">
    <property type="entry name" value="ABC_tran"/>
    <property type="match status" value="1"/>
</dbReference>
<dbReference type="Pfam" id="PF08352">
    <property type="entry name" value="oligo_HPY"/>
    <property type="match status" value="1"/>
</dbReference>
<dbReference type="GO" id="GO:0015833">
    <property type="term" value="P:peptide transport"/>
    <property type="evidence" value="ECO:0007669"/>
    <property type="project" value="InterPro"/>
</dbReference>
<evidence type="ECO:0000256" key="7">
    <source>
        <dbReference type="ARBA" id="ARBA00023136"/>
    </source>
</evidence>
<comment type="subcellular location">
    <subcellularLocation>
        <location evidence="1">Membrane</location>
    </subcellularLocation>
</comment>
<keyword evidence="6 9" id="KW-0067">ATP-binding</keyword>
<dbReference type="PANTHER" id="PTHR43297">
    <property type="entry name" value="OLIGOPEPTIDE TRANSPORT ATP-BINDING PROTEIN APPD"/>
    <property type="match status" value="1"/>
</dbReference>
<sequence length="309" mass="34867">MASYERKVARGKTPDYVVADKKLVDLDKAAKDIVSVLVRIEEDFKRRLAIGENVDFDERTVAMVDYLKQKASDVAYKVTRNMAKTRALKLLEEVGIPEPRKRYRQYPFEFSGGMRQRIVIAIALAANPDILICDEPTTALDVTIQAQILELINRVKEERQLSVIFITHDLGVVANMADRVAVMYAGKIVEIGTADDVFYSPAHPYTWALLSSMPDLDTKEKLEAIPGTPPNMIYPPKGDAFAERNKYALKIDFEAQPPMFRISDTHYAATWLLHPDAPKIDPPKSVTDRIARMKGRMAEAAQAQQEEKE</sequence>
<evidence type="ECO:0000256" key="5">
    <source>
        <dbReference type="ARBA" id="ARBA00022741"/>
    </source>
</evidence>
<evidence type="ECO:0000313" key="9">
    <source>
        <dbReference type="EMBL" id="HIZ72860.1"/>
    </source>
</evidence>
<proteinExistence type="inferred from homology"/>
<dbReference type="PROSITE" id="PS50893">
    <property type="entry name" value="ABC_TRANSPORTER_2"/>
    <property type="match status" value="1"/>
</dbReference>
<dbReference type="AlphaFoldDB" id="A0A9D2JYZ3"/>
<dbReference type="NCBIfam" id="TIGR01727">
    <property type="entry name" value="oligo_HPY"/>
    <property type="match status" value="1"/>
</dbReference>
<evidence type="ECO:0000259" key="8">
    <source>
        <dbReference type="PROSITE" id="PS50893"/>
    </source>
</evidence>
<comment type="similarity">
    <text evidence="2">Belongs to the ABC transporter superfamily.</text>
</comment>
<evidence type="ECO:0000256" key="1">
    <source>
        <dbReference type="ARBA" id="ARBA00004370"/>
    </source>
</evidence>
<comment type="caution">
    <text evidence="9">The sequence shown here is derived from an EMBL/GenBank/DDBJ whole genome shotgun (WGS) entry which is preliminary data.</text>
</comment>
<accession>A0A9D2JYZ3</accession>
<gene>
    <name evidence="9" type="ORF">H9964_04700</name>
</gene>
<keyword evidence="7" id="KW-0472">Membrane</keyword>
<name>A0A9D2JYZ3_9FIRM</name>
<evidence type="ECO:0000256" key="2">
    <source>
        <dbReference type="ARBA" id="ARBA00005417"/>
    </source>
</evidence>
<dbReference type="InterPro" id="IPR003439">
    <property type="entry name" value="ABC_transporter-like_ATP-bd"/>
</dbReference>
<keyword evidence="4" id="KW-1003">Cell membrane</keyword>
<keyword evidence="3" id="KW-0813">Transport</keyword>
<dbReference type="GO" id="GO:0005524">
    <property type="term" value="F:ATP binding"/>
    <property type="evidence" value="ECO:0007669"/>
    <property type="project" value="UniProtKB-KW"/>
</dbReference>
<dbReference type="InterPro" id="IPR013563">
    <property type="entry name" value="Oligopep_ABC_C"/>
</dbReference>
<dbReference type="InterPro" id="IPR017871">
    <property type="entry name" value="ABC_transporter-like_CS"/>
</dbReference>
<evidence type="ECO:0000256" key="3">
    <source>
        <dbReference type="ARBA" id="ARBA00022448"/>
    </source>
</evidence>
<dbReference type="InterPro" id="IPR050388">
    <property type="entry name" value="ABC_Ni/Peptide_Import"/>
</dbReference>
<dbReference type="PANTHER" id="PTHR43297:SF2">
    <property type="entry name" value="DIPEPTIDE TRANSPORT ATP-BINDING PROTEIN DPPD"/>
    <property type="match status" value="1"/>
</dbReference>
<dbReference type="Proteomes" id="UP000824102">
    <property type="component" value="Unassembled WGS sequence"/>
</dbReference>
<dbReference type="GO" id="GO:0016887">
    <property type="term" value="F:ATP hydrolysis activity"/>
    <property type="evidence" value="ECO:0007669"/>
    <property type="project" value="InterPro"/>
</dbReference>
<keyword evidence="5" id="KW-0547">Nucleotide-binding</keyword>
<dbReference type="PROSITE" id="PS00211">
    <property type="entry name" value="ABC_TRANSPORTER_1"/>
    <property type="match status" value="1"/>
</dbReference>
<protein>
    <submittedName>
        <fullName evidence="9">ABC transporter ATP-binding protein</fullName>
    </submittedName>
</protein>
<dbReference type="Gene3D" id="3.40.50.300">
    <property type="entry name" value="P-loop containing nucleotide triphosphate hydrolases"/>
    <property type="match status" value="1"/>
</dbReference>
<organism evidence="9 10">
    <name type="scientific">Candidatus Gallimonas intestinavium</name>
    <dbReference type="NCBI Taxonomy" id="2838603"/>
    <lineage>
        <taxon>Bacteria</taxon>
        <taxon>Bacillati</taxon>
        <taxon>Bacillota</taxon>
        <taxon>Clostridia</taxon>
        <taxon>Candidatus Gallimonas</taxon>
    </lineage>
</organism>
<evidence type="ECO:0000256" key="6">
    <source>
        <dbReference type="ARBA" id="ARBA00022840"/>
    </source>
</evidence>
<reference evidence="9" key="1">
    <citation type="journal article" date="2021" name="PeerJ">
        <title>Extensive microbial diversity within the chicken gut microbiome revealed by metagenomics and culture.</title>
        <authorList>
            <person name="Gilroy R."/>
            <person name="Ravi A."/>
            <person name="Getino M."/>
            <person name="Pursley I."/>
            <person name="Horton D.L."/>
            <person name="Alikhan N.F."/>
            <person name="Baker D."/>
            <person name="Gharbi K."/>
            <person name="Hall N."/>
            <person name="Watson M."/>
            <person name="Adriaenssens E.M."/>
            <person name="Foster-Nyarko E."/>
            <person name="Jarju S."/>
            <person name="Secka A."/>
            <person name="Antonio M."/>
            <person name="Oren A."/>
            <person name="Chaudhuri R.R."/>
            <person name="La Ragione R."/>
            <person name="Hildebrand F."/>
            <person name="Pallen M.J."/>
        </authorList>
    </citation>
    <scope>NUCLEOTIDE SEQUENCE</scope>
    <source>
        <strain evidence="9">ChiW7-2402</strain>
    </source>
</reference>
<dbReference type="EMBL" id="DXBB01000066">
    <property type="protein sequence ID" value="HIZ72860.1"/>
    <property type="molecule type" value="Genomic_DNA"/>
</dbReference>
<feature type="domain" description="ABC transporter" evidence="8">
    <location>
        <begin position="3"/>
        <end position="210"/>
    </location>
</feature>
<dbReference type="InterPro" id="IPR027417">
    <property type="entry name" value="P-loop_NTPase"/>
</dbReference>
<reference evidence="9" key="2">
    <citation type="submission" date="2021-04" db="EMBL/GenBank/DDBJ databases">
        <authorList>
            <person name="Gilroy R."/>
        </authorList>
    </citation>
    <scope>NUCLEOTIDE SEQUENCE</scope>
    <source>
        <strain evidence="9">ChiW7-2402</strain>
    </source>
</reference>
<evidence type="ECO:0000256" key="4">
    <source>
        <dbReference type="ARBA" id="ARBA00022475"/>
    </source>
</evidence>